<keyword evidence="1" id="KW-0378">Hydrolase</keyword>
<name>A0A6C0D8D6_9ZZZZ</name>
<organism evidence="3">
    <name type="scientific">viral metagenome</name>
    <dbReference type="NCBI Taxonomy" id="1070528"/>
    <lineage>
        <taxon>unclassified sequences</taxon>
        <taxon>metagenomes</taxon>
        <taxon>organismal metagenomes</taxon>
    </lineage>
</organism>
<accession>A0A6C0D8D6</accession>
<dbReference type="GO" id="GO:0000932">
    <property type="term" value="C:P-body"/>
    <property type="evidence" value="ECO:0007669"/>
    <property type="project" value="TreeGrafter"/>
</dbReference>
<dbReference type="PANTHER" id="PTHR23114">
    <property type="entry name" value="M7GPPPN-MRNA HYDROLASE"/>
    <property type="match status" value="1"/>
</dbReference>
<evidence type="ECO:0000259" key="2">
    <source>
        <dbReference type="PROSITE" id="PS51462"/>
    </source>
</evidence>
<dbReference type="Gene3D" id="3.90.79.10">
    <property type="entry name" value="Nucleoside Triphosphate Pyrophosphohydrolase"/>
    <property type="match status" value="1"/>
</dbReference>
<feature type="domain" description="Nudix hydrolase" evidence="2">
    <location>
        <begin position="134"/>
        <end position="270"/>
    </location>
</feature>
<dbReference type="GO" id="GO:0000290">
    <property type="term" value="P:deadenylation-dependent decapping of nuclear-transcribed mRNA"/>
    <property type="evidence" value="ECO:0007669"/>
    <property type="project" value="TreeGrafter"/>
</dbReference>
<protein>
    <recommendedName>
        <fullName evidence="2">Nudix hydrolase domain-containing protein</fullName>
    </recommendedName>
</protein>
<dbReference type="PROSITE" id="PS00893">
    <property type="entry name" value="NUDIX_BOX"/>
    <property type="match status" value="1"/>
</dbReference>
<proteinExistence type="predicted"/>
<dbReference type="Pfam" id="PF00293">
    <property type="entry name" value="NUDIX"/>
    <property type="match status" value="1"/>
</dbReference>
<dbReference type="GO" id="GO:0016787">
    <property type="term" value="F:hydrolase activity"/>
    <property type="evidence" value="ECO:0007669"/>
    <property type="project" value="UniProtKB-KW"/>
</dbReference>
<sequence length="291" mass="34827">MNCGKSGHNSKLCSEPIISCGIICFKIDNIGLHKIEKFLFNKYITIEDYNYNNLDYINKVDFHKSNIKFLLIQRKHSLSYIEFLRGRYDENDNIKVKDMFELMTKFEVNQIKTLEFDTLWDELWKETARSKTFLKELNVSKVKFNYLKTNNLLDNLVSKYDTPEWGFPKGRRNKYETNVECANREFIEESNLTKYMYYDRINLIEENFTGTDLVNYKHIYYLAGSEVDELNYSKDNYEIGNIGWFTLDQVLKLIRPYNKSKIDIINQIYFFLSVITDKINIKQKEIILNKY</sequence>
<evidence type="ECO:0000256" key="1">
    <source>
        <dbReference type="ARBA" id="ARBA00022801"/>
    </source>
</evidence>
<dbReference type="InterPro" id="IPR020084">
    <property type="entry name" value="NUDIX_hydrolase_CS"/>
</dbReference>
<evidence type="ECO:0000313" key="3">
    <source>
        <dbReference type="EMBL" id="QHT13316.1"/>
    </source>
</evidence>
<dbReference type="SUPFAM" id="SSF55811">
    <property type="entry name" value="Nudix"/>
    <property type="match status" value="1"/>
</dbReference>
<dbReference type="InterPro" id="IPR015797">
    <property type="entry name" value="NUDIX_hydrolase-like_dom_sf"/>
</dbReference>
<dbReference type="PANTHER" id="PTHR23114:SF17">
    <property type="entry name" value="M7GPPPN-MRNA HYDROLASE"/>
    <property type="match status" value="1"/>
</dbReference>
<dbReference type="PROSITE" id="PS51462">
    <property type="entry name" value="NUDIX"/>
    <property type="match status" value="1"/>
</dbReference>
<dbReference type="EMBL" id="MN739565">
    <property type="protein sequence ID" value="QHT13316.1"/>
    <property type="molecule type" value="Genomic_DNA"/>
</dbReference>
<dbReference type="AlphaFoldDB" id="A0A6C0D8D6"/>
<dbReference type="InterPro" id="IPR000086">
    <property type="entry name" value="NUDIX_hydrolase_dom"/>
</dbReference>
<reference evidence="3" key="1">
    <citation type="journal article" date="2020" name="Nature">
        <title>Giant virus diversity and host interactions through global metagenomics.</title>
        <authorList>
            <person name="Schulz F."/>
            <person name="Roux S."/>
            <person name="Paez-Espino D."/>
            <person name="Jungbluth S."/>
            <person name="Walsh D.A."/>
            <person name="Denef V.J."/>
            <person name="McMahon K.D."/>
            <person name="Konstantinidis K.T."/>
            <person name="Eloe-Fadrosh E.A."/>
            <person name="Kyrpides N.C."/>
            <person name="Woyke T."/>
        </authorList>
    </citation>
    <scope>NUCLEOTIDE SEQUENCE</scope>
    <source>
        <strain evidence="3">GVMAG-M-3300023174-131</strain>
    </source>
</reference>